<evidence type="ECO:0000259" key="14">
    <source>
        <dbReference type="SMART" id="SM01011"/>
    </source>
</evidence>
<dbReference type="Gene3D" id="3.90.230.10">
    <property type="entry name" value="Creatinase/methionine aminopeptidase superfamily"/>
    <property type="match status" value="1"/>
</dbReference>
<keyword evidence="8" id="KW-0482">Metalloprotease</keyword>
<dbReference type="SUPFAM" id="SSF53092">
    <property type="entry name" value="Creatinase/prolidase N-terminal domain"/>
    <property type="match status" value="1"/>
</dbReference>
<dbReference type="PANTHER" id="PTHR43226:SF4">
    <property type="entry name" value="XAA-PRO AMINOPEPTIDASE 3"/>
    <property type="match status" value="1"/>
</dbReference>
<evidence type="ECO:0000256" key="1">
    <source>
        <dbReference type="ARBA" id="ARBA00001424"/>
    </source>
</evidence>
<evidence type="ECO:0000313" key="15">
    <source>
        <dbReference type="EMBL" id="KVW97057.1"/>
    </source>
</evidence>
<dbReference type="SUPFAM" id="SSF55920">
    <property type="entry name" value="Creatinase/aminopeptidase"/>
    <property type="match status" value="1"/>
</dbReference>
<dbReference type="InterPro" id="IPR001131">
    <property type="entry name" value="Peptidase_M24B_aminopep-P_CS"/>
</dbReference>
<evidence type="ECO:0000256" key="6">
    <source>
        <dbReference type="ARBA" id="ARBA00022723"/>
    </source>
</evidence>
<organism evidence="15 16">
    <name type="scientific">Thiobacillus denitrificans</name>
    <dbReference type="NCBI Taxonomy" id="36861"/>
    <lineage>
        <taxon>Bacteria</taxon>
        <taxon>Pseudomonadati</taxon>
        <taxon>Pseudomonadota</taxon>
        <taxon>Betaproteobacteria</taxon>
        <taxon>Nitrosomonadales</taxon>
        <taxon>Thiobacillaceae</taxon>
        <taxon>Thiobacillus</taxon>
    </lineage>
</organism>
<evidence type="ECO:0000256" key="10">
    <source>
        <dbReference type="ARBA" id="ARBA00069363"/>
    </source>
</evidence>
<dbReference type="InterPro" id="IPR007865">
    <property type="entry name" value="Aminopep_P_N"/>
</dbReference>
<dbReference type="GO" id="GO:0070006">
    <property type="term" value="F:metalloaminopeptidase activity"/>
    <property type="evidence" value="ECO:0007669"/>
    <property type="project" value="InterPro"/>
</dbReference>
<dbReference type="Gene3D" id="3.40.350.10">
    <property type="entry name" value="Creatinase/prolidase N-terminal domain"/>
    <property type="match status" value="1"/>
</dbReference>
<dbReference type="PATRIC" id="fig|36861.3.peg.786"/>
<evidence type="ECO:0000256" key="4">
    <source>
        <dbReference type="ARBA" id="ARBA00012574"/>
    </source>
</evidence>
<dbReference type="STRING" id="1123392.GCA_000376425_01955"/>
<dbReference type="PANTHER" id="PTHR43226">
    <property type="entry name" value="XAA-PRO AMINOPEPTIDASE 3"/>
    <property type="match status" value="1"/>
</dbReference>
<dbReference type="SMART" id="SM01011">
    <property type="entry name" value="AMP_N"/>
    <property type="match status" value="1"/>
</dbReference>
<evidence type="ECO:0000256" key="12">
    <source>
        <dbReference type="ARBA" id="ARBA00081411"/>
    </source>
</evidence>
<dbReference type="InterPro" id="IPR000994">
    <property type="entry name" value="Pept_M24"/>
</dbReference>
<evidence type="ECO:0000256" key="2">
    <source>
        <dbReference type="ARBA" id="ARBA00001936"/>
    </source>
</evidence>
<keyword evidence="15" id="KW-0031">Aminopeptidase</keyword>
<evidence type="ECO:0000313" key="16">
    <source>
        <dbReference type="Proteomes" id="UP000064243"/>
    </source>
</evidence>
<reference evidence="15 16" key="1">
    <citation type="journal article" date="2015" name="Appl. Environ. Microbiol.">
        <title>Aerobic and Anaerobic Thiosulfate Oxidation by a Cold-Adapted, Subglacial Chemoautotroph.</title>
        <authorList>
            <person name="Harrold Z.R."/>
            <person name="Skidmore M.L."/>
            <person name="Hamilton T.L."/>
            <person name="Desch L."/>
            <person name="Amada K."/>
            <person name="van Gelder W."/>
            <person name="Glover K."/>
            <person name="Roden E.E."/>
            <person name="Boyd E.S."/>
        </authorList>
    </citation>
    <scope>NUCLEOTIDE SEQUENCE [LARGE SCALE GENOMIC DNA]</scope>
    <source>
        <strain evidence="15 16">RG</strain>
    </source>
</reference>
<dbReference type="FunFam" id="3.90.230.10:FF:000002">
    <property type="entry name" value="Xaa-Pro aminopeptidase 3"/>
    <property type="match status" value="1"/>
</dbReference>
<dbReference type="EC" id="3.4.11.9" evidence="4"/>
<evidence type="ECO:0000256" key="13">
    <source>
        <dbReference type="RuleBase" id="RU000590"/>
    </source>
</evidence>
<feature type="domain" description="Aminopeptidase P N-terminal" evidence="14">
    <location>
        <begin position="3"/>
        <end position="135"/>
    </location>
</feature>
<dbReference type="OrthoDB" id="9806388at2"/>
<dbReference type="InterPro" id="IPR052433">
    <property type="entry name" value="X-Pro_dipept-like"/>
</dbReference>
<dbReference type="Proteomes" id="UP000064243">
    <property type="component" value="Unassembled WGS sequence"/>
</dbReference>
<comment type="cofactor">
    <cofactor evidence="2">
        <name>Mn(2+)</name>
        <dbReference type="ChEBI" id="CHEBI:29035"/>
    </cofactor>
</comment>
<evidence type="ECO:0000256" key="7">
    <source>
        <dbReference type="ARBA" id="ARBA00022801"/>
    </source>
</evidence>
<protein>
    <recommendedName>
        <fullName evidence="10">Xaa-Pro aminopeptidase</fullName>
        <ecNumber evidence="4">3.4.11.9</ecNumber>
    </recommendedName>
    <alternativeName>
        <fullName evidence="11">Aminopeptidase P II</fullName>
    </alternativeName>
    <alternativeName>
        <fullName evidence="12">X-Pro aminopeptidase</fullName>
    </alternativeName>
</protein>
<dbReference type="GO" id="GO:0006508">
    <property type="term" value="P:proteolysis"/>
    <property type="evidence" value="ECO:0007669"/>
    <property type="project" value="UniProtKB-KW"/>
</dbReference>
<dbReference type="InterPro" id="IPR036005">
    <property type="entry name" value="Creatinase/aminopeptidase-like"/>
</dbReference>
<sequence>MQPDSAIYYARRQRVLEQMGEGVMVIATAPEVPRNRDTHYPYRHDSYFYWLTGFNEPEAVVVLVGGAEPRHILFCRERNEEREIWDGFRYGPAAAREAFAFDEAFTYDALDAELPKLLENQPLLAYLIGRDMAWDTQMMGWLNAVRGKARSGVHAPNRLVDARIWLDEMRLIKDGHELALMRRAAEISTGAHRAAMRATRPGGHEYEIEAELLSAFRRGGAEAPAYTSIVASGANACVLHYVFNNRPLRDGDLLLIDAAAEFGSYAADITRTFPVNGRFSAAQKDAYELVLAAQTEAIAAVRPGAPWNAPHEAAVRVLTQGMVDLGLLHGEVDGLIESNAYNRFYMHRTGHWLGMDVHDAGEYKLQGEWRPLVPGMTLTVEPGLYIRPADDVPEAFWNIGIRIEDDVAVTESGCEVLTTPPKTVAEIEAWMRG</sequence>
<dbReference type="GO" id="GO:0030145">
    <property type="term" value="F:manganese ion binding"/>
    <property type="evidence" value="ECO:0007669"/>
    <property type="project" value="InterPro"/>
</dbReference>
<comment type="similarity">
    <text evidence="3 13">Belongs to the peptidase M24B family.</text>
</comment>
<dbReference type="GO" id="GO:0005829">
    <property type="term" value="C:cytosol"/>
    <property type="evidence" value="ECO:0007669"/>
    <property type="project" value="TreeGrafter"/>
</dbReference>
<keyword evidence="7" id="KW-0378">Hydrolase</keyword>
<dbReference type="Pfam" id="PF05195">
    <property type="entry name" value="AMP_N"/>
    <property type="match status" value="1"/>
</dbReference>
<evidence type="ECO:0000256" key="5">
    <source>
        <dbReference type="ARBA" id="ARBA00022670"/>
    </source>
</evidence>
<keyword evidence="16" id="KW-1185">Reference proteome</keyword>
<keyword evidence="5" id="KW-0645">Protease</keyword>
<name>A0A106BR16_THIDE</name>
<gene>
    <name evidence="15" type="ORF">ABW22_06565</name>
</gene>
<dbReference type="RefSeq" id="WP_059753559.1">
    <property type="nucleotide sequence ID" value="NZ_LDUG01000018.1"/>
</dbReference>
<dbReference type="CDD" id="cd01087">
    <property type="entry name" value="Prolidase"/>
    <property type="match status" value="1"/>
</dbReference>
<dbReference type="AlphaFoldDB" id="A0A106BR16"/>
<proteinExistence type="inferred from homology"/>
<evidence type="ECO:0000256" key="3">
    <source>
        <dbReference type="ARBA" id="ARBA00008766"/>
    </source>
</evidence>
<dbReference type="EMBL" id="LDUG01000018">
    <property type="protein sequence ID" value="KVW97057.1"/>
    <property type="molecule type" value="Genomic_DNA"/>
</dbReference>
<dbReference type="InterPro" id="IPR029149">
    <property type="entry name" value="Creatin/AminoP/Spt16_N"/>
</dbReference>
<comment type="caution">
    <text evidence="15">The sequence shown here is derived from an EMBL/GenBank/DDBJ whole genome shotgun (WGS) entry which is preliminary data.</text>
</comment>
<evidence type="ECO:0000256" key="8">
    <source>
        <dbReference type="ARBA" id="ARBA00023049"/>
    </source>
</evidence>
<accession>A0A106BR16</accession>
<evidence type="ECO:0000256" key="11">
    <source>
        <dbReference type="ARBA" id="ARBA00075356"/>
    </source>
</evidence>
<comment type="catalytic activity">
    <reaction evidence="1">
        <text>Release of any N-terminal amino acid, including proline, that is linked to proline, even from a dipeptide or tripeptide.</text>
        <dbReference type="EC" id="3.4.11.9"/>
    </reaction>
</comment>
<dbReference type="Pfam" id="PF00557">
    <property type="entry name" value="Peptidase_M24"/>
    <property type="match status" value="1"/>
</dbReference>
<keyword evidence="6 13" id="KW-0479">Metal-binding</keyword>
<dbReference type="PROSITE" id="PS00491">
    <property type="entry name" value="PROLINE_PEPTIDASE"/>
    <property type="match status" value="1"/>
</dbReference>
<evidence type="ECO:0000256" key="9">
    <source>
        <dbReference type="ARBA" id="ARBA00023211"/>
    </source>
</evidence>
<keyword evidence="9" id="KW-0464">Manganese</keyword>